<dbReference type="InParanoid" id="A0A6C2YV69"/>
<name>A0A6C2YV69_9BACT</name>
<dbReference type="PANTHER" id="PTHR38768">
    <property type="entry name" value="UPF0502 PROTEIN YCEH"/>
    <property type="match status" value="1"/>
</dbReference>
<feature type="region of interest" description="Disordered" evidence="2">
    <location>
        <begin position="183"/>
        <end position="212"/>
    </location>
</feature>
<keyword evidence="4" id="KW-1185">Reference proteome</keyword>
<evidence type="ECO:0000256" key="2">
    <source>
        <dbReference type="SAM" id="MobiDB-lite"/>
    </source>
</evidence>
<dbReference type="Proteomes" id="UP000464378">
    <property type="component" value="Chromosome"/>
</dbReference>
<dbReference type="EMBL" id="LR586016">
    <property type="protein sequence ID" value="VIP05638.1"/>
    <property type="molecule type" value="Genomic_DNA"/>
</dbReference>
<evidence type="ECO:0000313" key="3">
    <source>
        <dbReference type="EMBL" id="VIP05638.1"/>
    </source>
</evidence>
<keyword evidence="1" id="KW-0175">Coiled coil</keyword>
<dbReference type="InterPro" id="IPR007432">
    <property type="entry name" value="DUF480"/>
</dbReference>
<feature type="coiled-coil region" evidence="1">
    <location>
        <begin position="221"/>
        <end position="255"/>
    </location>
</feature>
<evidence type="ECO:0000256" key="1">
    <source>
        <dbReference type="SAM" id="Coils"/>
    </source>
</evidence>
<proteinExistence type="predicted"/>
<feature type="compositionally biased region" description="Low complexity" evidence="2">
    <location>
        <begin position="187"/>
        <end position="201"/>
    </location>
</feature>
<dbReference type="Gene3D" id="1.10.10.10">
    <property type="entry name" value="Winged helix-like DNA-binding domain superfamily/Winged helix DNA-binding domain"/>
    <property type="match status" value="2"/>
</dbReference>
<reference evidence="3" key="1">
    <citation type="submission" date="2019-04" db="EMBL/GenBank/DDBJ databases">
        <authorList>
            <consortium name="Science for Life Laboratories"/>
        </authorList>
    </citation>
    <scope>NUCLEOTIDE SEQUENCE</scope>
    <source>
        <strain evidence="3">MBLW1</strain>
    </source>
</reference>
<dbReference type="PANTHER" id="PTHR38768:SF1">
    <property type="entry name" value="UPF0502 PROTEIN YCEH"/>
    <property type="match status" value="1"/>
</dbReference>
<organism evidence="3">
    <name type="scientific">Tuwongella immobilis</name>
    <dbReference type="NCBI Taxonomy" id="692036"/>
    <lineage>
        <taxon>Bacteria</taxon>
        <taxon>Pseudomonadati</taxon>
        <taxon>Planctomycetota</taxon>
        <taxon>Planctomycetia</taxon>
        <taxon>Gemmatales</taxon>
        <taxon>Gemmataceae</taxon>
        <taxon>Tuwongella</taxon>
    </lineage>
</organism>
<dbReference type="KEGG" id="tim:GMBLW1_35550"/>
<evidence type="ECO:0000313" key="4">
    <source>
        <dbReference type="Proteomes" id="UP000464378"/>
    </source>
</evidence>
<gene>
    <name evidence="3" type="ORF">GMBLW1_35550</name>
</gene>
<protein>
    <submittedName>
        <fullName evidence="3">Uncharacterized protein</fullName>
    </submittedName>
</protein>
<dbReference type="InterPro" id="IPR036388">
    <property type="entry name" value="WH-like_DNA-bd_sf"/>
</dbReference>
<accession>A0A6C2YV69</accession>
<dbReference type="RefSeq" id="WP_162660773.1">
    <property type="nucleotide sequence ID" value="NZ_LR593887.1"/>
</dbReference>
<dbReference type="InterPro" id="IPR036390">
    <property type="entry name" value="WH_DNA-bd_sf"/>
</dbReference>
<dbReference type="Pfam" id="PF04337">
    <property type="entry name" value="DUF480"/>
    <property type="match status" value="1"/>
</dbReference>
<dbReference type="EMBL" id="LR593887">
    <property type="protein sequence ID" value="VTS08632.1"/>
    <property type="molecule type" value="Genomic_DNA"/>
</dbReference>
<sequence length="262" mass="28348">MSESITIAPLQPYERRVLGVLVEKALTTPESYPLTLNALVNGCNQKSNRDPVTDLADDEVEDVLPALQKRLEVIKLSGSSRVEKYRHDLYECWKVNQTELAILAELLLRGPQTEGELRGRASRMLKDGIADLDQLRDALRPLVNRGLVVYLTPEGRRGTILTHGLYPPAEMAGLKAKFAGGIPAETASPSPSRSCGSGSASAPPPSPSSGPSIAEQIRQALAPLQDELAASRDRIAQLEQQLARVQRDLTALQQSLGISPGM</sequence>
<dbReference type="SUPFAM" id="SSF46785">
    <property type="entry name" value="Winged helix' DNA-binding domain"/>
    <property type="match status" value="2"/>
</dbReference>
<dbReference type="AlphaFoldDB" id="A0A6C2YV69"/>
<dbReference type="FunCoup" id="A0A6C2YV69">
    <property type="interactions" value="13"/>
</dbReference>